<reference evidence="1" key="1">
    <citation type="journal article" date="2015" name="Proc. Natl. Acad. Sci. U.S.A.">
        <title>Networks of energetic and metabolic interactions define dynamics in microbial communities.</title>
        <authorList>
            <person name="Embree M."/>
            <person name="Liu J.K."/>
            <person name="Al-Bassam M.M."/>
            <person name="Zengler K."/>
        </authorList>
    </citation>
    <scope>NUCLEOTIDE SEQUENCE</scope>
</reference>
<proteinExistence type="predicted"/>
<dbReference type="GO" id="GO:0005840">
    <property type="term" value="C:ribosome"/>
    <property type="evidence" value="ECO:0007669"/>
    <property type="project" value="UniProtKB-KW"/>
</dbReference>
<gene>
    <name evidence="1" type="ORF">ASZ90_002773</name>
</gene>
<dbReference type="Pfam" id="PF02620">
    <property type="entry name" value="YceD"/>
    <property type="match status" value="1"/>
</dbReference>
<dbReference type="InterPro" id="IPR003772">
    <property type="entry name" value="YceD"/>
</dbReference>
<dbReference type="EMBL" id="LNQE01000332">
    <property type="protein sequence ID" value="KUG27395.1"/>
    <property type="molecule type" value="Genomic_DNA"/>
</dbReference>
<protein>
    <submittedName>
        <fullName evidence="1">Protein, clustered with ribosomal protein l32p</fullName>
    </submittedName>
</protein>
<evidence type="ECO:0000313" key="1">
    <source>
        <dbReference type="EMBL" id="KUG27395.1"/>
    </source>
</evidence>
<dbReference type="AlphaFoldDB" id="A0A0W8G4H7"/>
<sequence>MTELWLDITDIPATGRDFSFSDPAIWEEPIGRYGLPYRFDRDAPPTAQLSVAPQKDGVLVRGNLAGRVVTPCDRCAEDTAVPLDSPFELYEELPRPGEASLETALVRRRGKVLELDVGGLLWEQFVLAMPVKPLCSEGCLGLCPGCGRSLNAGSCACGEPEGDPRLAPLRGLRVTKPAN</sequence>
<dbReference type="PANTHER" id="PTHR34374:SF1">
    <property type="entry name" value="LARGE RIBOSOMAL RNA SUBUNIT ACCUMULATION PROTEIN YCED HOMOLOG 1, CHLOROPLASTIC"/>
    <property type="match status" value="1"/>
</dbReference>
<keyword evidence="1" id="KW-0687">Ribonucleoprotein</keyword>
<name>A0A0W8G4H7_9ZZZZ</name>
<dbReference type="PANTHER" id="PTHR34374">
    <property type="entry name" value="LARGE RIBOSOMAL RNA SUBUNIT ACCUMULATION PROTEIN YCED HOMOLOG 1, CHLOROPLASTIC"/>
    <property type="match status" value="1"/>
</dbReference>
<comment type="caution">
    <text evidence="1">The sequence shown here is derived from an EMBL/GenBank/DDBJ whole genome shotgun (WGS) entry which is preliminary data.</text>
</comment>
<keyword evidence="1" id="KW-0689">Ribosomal protein</keyword>
<organism evidence="1">
    <name type="scientific">hydrocarbon metagenome</name>
    <dbReference type="NCBI Taxonomy" id="938273"/>
    <lineage>
        <taxon>unclassified sequences</taxon>
        <taxon>metagenomes</taxon>
        <taxon>ecological metagenomes</taxon>
    </lineage>
</organism>
<accession>A0A0W8G4H7</accession>